<dbReference type="Gene3D" id="3.90.550.10">
    <property type="entry name" value="Spore Coat Polysaccharide Biosynthesis Protein SpsA, Chain A"/>
    <property type="match status" value="2"/>
</dbReference>
<reference evidence="2 3" key="1">
    <citation type="submission" date="2022-11" db="EMBL/GenBank/DDBJ databases">
        <authorList>
            <person name="Siebert D."/>
            <person name="Busche T."/>
            <person name="Saydam E."/>
            <person name="Kalinowski J."/>
            <person name="Ruckert C."/>
            <person name="Blombach B."/>
        </authorList>
    </citation>
    <scope>NUCLEOTIDE SEQUENCE [LARGE SCALE GENOMIC DNA]</scope>
    <source>
        <strain evidence="2 3">DSM 1083</strain>
    </source>
</reference>
<organism evidence="2 3">
    <name type="scientific">Afipia carboxydohydrogena</name>
    <name type="common">Pseudomonas carboxydohydrogena</name>
    <dbReference type="NCBI Taxonomy" id="290"/>
    <lineage>
        <taxon>Bacteria</taxon>
        <taxon>Pseudomonadati</taxon>
        <taxon>Pseudomonadota</taxon>
        <taxon>Alphaproteobacteria</taxon>
        <taxon>Hyphomicrobiales</taxon>
        <taxon>Nitrobacteraceae</taxon>
        <taxon>Afipia</taxon>
    </lineage>
</organism>
<dbReference type="PANTHER" id="PTHR43179">
    <property type="entry name" value="RHAMNOSYLTRANSFERASE WBBL"/>
    <property type="match status" value="1"/>
</dbReference>
<name>A0ABY8BNM2_AFICR</name>
<dbReference type="CDD" id="cd04184">
    <property type="entry name" value="GT2_RfbC_Mx_like"/>
    <property type="match status" value="1"/>
</dbReference>
<dbReference type="RefSeq" id="WP_275247146.1">
    <property type="nucleotide sequence ID" value="NZ_BAABDX010000001.1"/>
</dbReference>
<feature type="domain" description="Glycosyltransferase 2-like" evidence="1">
    <location>
        <begin position="413"/>
        <end position="589"/>
    </location>
</feature>
<gene>
    <name evidence="2" type="ORF">AFIC_003148</name>
</gene>
<evidence type="ECO:0000313" key="2">
    <source>
        <dbReference type="EMBL" id="WEF51553.1"/>
    </source>
</evidence>
<dbReference type="SUPFAM" id="SSF53448">
    <property type="entry name" value="Nucleotide-diphospho-sugar transferases"/>
    <property type="match status" value="2"/>
</dbReference>
<keyword evidence="3" id="KW-1185">Reference proteome</keyword>
<accession>A0ABY8BNM2</accession>
<dbReference type="Proteomes" id="UP001213907">
    <property type="component" value="Chromosome"/>
</dbReference>
<feature type="domain" description="Glycosyltransferase 2-like" evidence="1">
    <location>
        <begin position="156"/>
        <end position="295"/>
    </location>
</feature>
<evidence type="ECO:0000259" key="1">
    <source>
        <dbReference type="Pfam" id="PF00535"/>
    </source>
</evidence>
<dbReference type="EMBL" id="CP113162">
    <property type="protein sequence ID" value="WEF51553.1"/>
    <property type="molecule type" value="Genomic_DNA"/>
</dbReference>
<dbReference type="InterPro" id="IPR001173">
    <property type="entry name" value="Glyco_trans_2-like"/>
</dbReference>
<evidence type="ECO:0000313" key="3">
    <source>
        <dbReference type="Proteomes" id="UP001213907"/>
    </source>
</evidence>
<dbReference type="CDD" id="cd04186">
    <property type="entry name" value="GT_2_like_c"/>
    <property type="match status" value="1"/>
</dbReference>
<dbReference type="InterPro" id="IPR029044">
    <property type="entry name" value="Nucleotide-diphossugar_trans"/>
</dbReference>
<protein>
    <submittedName>
        <fullName evidence="2">Glycosyltransferase family 2 protein</fullName>
    </submittedName>
</protein>
<dbReference type="Pfam" id="PF00535">
    <property type="entry name" value="Glycos_transf_2"/>
    <property type="match status" value="2"/>
</dbReference>
<dbReference type="PANTHER" id="PTHR43179:SF7">
    <property type="entry name" value="RHAMNOSYLTRANSFERASE WBBL"/>
    <property type="match status" value="1"/>
</dbReference>
<sequence>MEIQVVDSARKHGEGQRRYFLVQRSGGHLESKVQIIPGKSGTIREVLRMTGRINGVGLIVRSEGDLSHGSSLRVRARRLYRLEALWRVAFRHRERFSKSGLSGFFSLISRLLKMKEGFVERLMYYEWIDRYDTLYAGEDAQISQFVSELKIKPKFSIVVPVYNTPRHILAEMVSSVKNQIYQDWELCLADDASPQPHVRECLENLSVEDGRIKVALREENGGISAATNSALELAGGDYIVFLDHDDVLSAHALATMAGYINRHPDSDIFYSDEDKLDQNGRRYGHFFKPDWNPERLYGQNYLNHLTVIRASMVRSLGGLRYGAEGSQDYDLVLRAVSATKEPVIHVPHILYHWRIYGNAGTFSSTQLERATASARKVLAEHFEAAGQAVTVATAANNYHRVIRNDPARWPKVSVIIPTRDRANLLKICIDGFRRTDYPDVEIILVDNGSIETETLTFLEEARRSGIVVVDCPGPFNYSRINNRAAARAAGDILLLLNNDTEIIDPAWLKEMVRCLLQPDVAVVGAKLLYPDRTIQHAGVVLGIGGVAGHIYVSEREKAAGYAGALGIARDVSCVTAACMAIRKSVFDELGGFNEADLQVAFNDVDLCIRIRQAGYRIIFSPFAVLTHHESKSRGLALSGEDLKRFQGEIEYMQKQWGGILERDPFHHPSLSLEQPKIELAFPPRVAFPWRRTEFGLSSSGVNLHS</sequence>
<proteinExistence type="predicted"/>